<accession>A0A8J4F408</accession>
<comment type="caution">
    <text evidence="1">The sequence shown here is derived from an EMBL/GenBank/DDBJ whole genome shotgun (WGS) entry which is preliminary data.</text>
</comment>
<dbReference type="AlphaFoldDB" id="A0A8J4F408"/>
<sequence length="109" mass="11495">MLTCCEVKKALVNNGSNRTCAPPTVASHSASLNVITSFSISGVTVVPPDTASLCARIQRLLTTAIRCADSMEGEMPPATSVPRPTLRPRERAWLTLPAGAMRGGFGQKV</sequence>
<evidence type="ECO:0000313" key="2">
    <source>
        <dbReference type="Proteomes" id="UP000747399"/>
    </source>
</evidence>
<keyword evidence="2" id="KW-1185">Reference proteome</keyword>
<dbReference type="EMBL" id="BNCO01000032">
    <property type="protein sequence ID" value="GIL58842.1"/>
    <property type="molecule type" value="Genomic_DNA"/>
</dbReference>
<dbReference type="Proteomes" id="UP000747399">
    <property type="component" value="Unassembled WGS sequence"/>
</dbReference>
<dbReference type="EMBL" id="BNCO01000032">
    <property type="protein sequence ID" value="GIL58841.1"/>
    <property type="molecule type" value="Genomic_DNA"/>
</dbReference>
<gene>
    <name evidence="1" type="ORF">Vafri_13809</name>
</gene>
<name>A0A8J4F408_9CHLO</name>
<reference evidence="1" key="1">
    <citation type="journal article" date="2021" name="Proc. Natl. Acad. Sci. U.S.A.">
        <title>Three genomes in the algal genus Volvox reveal the fate of a haploid sex-determining region after a transition to homothallism.</title>
        <authorList>
            <person name="Yamamoto K."/>
            <person name="Hamaji T."/>
            <person name="Kawai-Toyooka H."/>
            <person name="Matsuzaki R."/>
            <person name="Takahashi F."/>
            <person name="Nishimura Y."/>
            <person name="Kawachi M."/>
            <person name="Noguchi H."/>
            <person name="Minakuchi Y."/>
            <person name="Umen J.G."/>
            <person name="Toyoda A."/>
            <person name="Nozaki H."/>
        </authorList>
    </citation>
    <scope>NUCLEOTIDE SEQUENCE</scope>
    <source>
        <strain evidence="1">NIES-3780</strain>
    </source>
</reference>
<protein>
    <submittedName>
        <fullName evidence="1">Uncharacterized protein</fullName>
    </submittedName>
</protein>
<organism evidence="1 2">
    <name type="scientific">Volvox africanus</name>
    <dbReference type="NCBI Taxonomy" id="51714"/>
    <lineage>
        <taxon>Eukaryota</taxon>
        <taxon>Viridiplantae</taxon>
        <taxon>Chlorophyta</taxon>
        <taxon>core chlorophytes</taxon>
        <taxon>Chlorophyceae</taxon>
        <taxon>CS clade</taxon>
        <taxon>Chlamydomonadales</taxon>
        <taxon>Volvocaceae</taxon>
        <taxon>Volvox</taxon>
    </lineage>
</organism>
<proteinExistence type="predicted"/>
<evidence type="ECO:0000313" key="1">
    <source>
        <dbReference type="EMBL" id="GIL58842.1"/>
    </source>
</evidence>